<dbReference type="InterPro" id="IPR046373">
    <property type="entry name" value="Acyl-CoA_Oxase/DH_mid-dom_sf"/>
</dbReference>
<evidence type="ECO:0000259" key="8">
    <source>
        <dbReference type="Pfam" id="PF02771"/>
    </source>
</evidence>
<dbReference type="InterPro" id="IPR009100">
    <property type="entry name" value="AcylCoA_DH/oxidase_NM_dom_sf"/>
</dbReference>
<dbReference type="Pfam" id="PF02771">
    <property type="entry name" value="Acyl-CoA_dh_N"/>
    <property type="match status" value="1"/>
</dbReference>
<keyword evidence="3 5" id="KW-0285">Flavoprotein</keyword>
<dbReference type="SUPFAM" id="SSF56645">
    <property type="entry name" value="Acyl-CoA dehydrogenase NM domain-like"/>
    <property type="match status" value="1"/>
</dbReference>
<evidence type="ECO:0000256" key="4">
    <source>
        <dbReference type="ARBA" id="ARBA00022827"/>
    </source>
</evidence>
<dbReference type="RefSeq" id="WP_270159429.1">
    <property type="nucleotide sequence ID" value="NZ_JAPNNL010000241.1"/>
</dbReference>
<dbReference type="PANTHER" id="PTHR43884:SF12">
    <property type="entry name" value="ISOVALERYL-COA DEHYDROGENASE, MITOCHONDRIAL-RELATED"/>
    <property type="match status" value="1"/>
</dbReference>
<keyword evidence="10" id="KW-1185">Reference proteome</keyword>
<evidence type="ECO:0000313" key="9">
    <source>
        <dbReference type="EMBL" id="MDA0638489.1"/>
    </source>
</evidence>
<evidence type="ECO:0000256" key="2">
    <source>
        <dbReference type="ARBA" id="ARBA00009347"/>
    </source>
</evidence>
<protein>
    <submittedName>
        <fullName evidence="9">Acyl-CoA dehydrogenase</fullName>
    </submittedName>
</protein>
<dbReference type="Gene3D" id="1.20.140.10">
    <property type="entry name" value="Butyryl-CoA Dehydrogenase, subunit A, domain 3"/>
    <property type="match status" value="1"/>
</dbReference>
<name>A0ABT4SMT4_9ACTN</name>
<evidence type="ECO:0000256" key="1">
    <source>
        <dbReference type="ARBA" id="ARBA00001974"/>
    </source>
</evidence>
<feature type="domain" description="Acyl-CoA dehydrogenase/oxidase C-terminal" evidence="6">
    <location>
        <begin position="228"/>
        <end position="375"/>
    </location>
</feature>
<comment type="similarity">
    <text evidence="2 5">Belongs to the acyl-CoA dehydrogenase family.</text>
</comment>
<dbReference type="CDD" id="cd00567">
    <property type="entry name" value="ACAD"/>
    <property type="match status" value="1"/>
</dbReference>
<keyword evidence="4 5" id="KW-0274">FAD</keyword>
<proteinExistence type="inferred from homology"/>
<dbReference type="SUPFAM" id="SSF47203">
    <property type="entry name" value="Acyl-CoA dehydrogenase C-terminal domain-like"/>
    <property type="match status" value="1"/>
</dbReference>
<dbReference type="PANTHER" id="PTHR43884">
    <property type="entry name" value="ACYL-COA DEHYDROGENASE"/>
    <property type="match status" value="1"/>
</dbReference>
<keyword evidence="5" id="KW-0560">Oxidoreductase</keyword>
<reference evidence="9" key="1">
    <citation type="submission" date="2022-11" db="EMBL/GenBank/DDBJ databases">
        <title>Nonomuraea corallina sp. nov., a new species of the genus Nonomuraea isolated from sea side sediment in Thai sea.</title>
        <authorList>
            <person name="Ngamcharungchit C."/>
            <person name="Matsumoto A."/>
            <person name="Suriyachadkun C."/>
            <person name="Panbangred W."/>
            <person name="Inahashi Y."/>
            <person name="Intra B."/>
        </authorList>
    </citation>
    <scope>NUCLEOTIDE SEQUENCE</scope>
    <source>
        <strain evidence="9">MCN248</strain>
    </source>
</reference>
<gene>
    <name evidence="9" type="ORF">OUY22_34215</name>
</gene>
<dbReference type="PROSITE" id="PS00072">
    <property type="entry name" value="ACYL_COA_DH_1"/>
    <property type="match status" value="1"/>
</dbReference>
<organism evidence="9 10">
    <name type="scientific">Nonomuraea corallina</name>
    <dbReference type="NCBI Taxonomy" id="2989783"/>
    <lineage>
        <taxon>Bacteria</taxon>
        <taxon>Bacillati</taxon>
        <taxon>Actinomycetota</taxon>
        <taxon>Actinomycetes</taxon>
        <taxon>Streptosporangiales</taxon>
        <taxon>Streptosporangiaceae</taxon>
        <taxon>Nonomuraea</taxon>
    </lineage>
</organism>
<dbReference type="InterPro" id="IPR013786">
    <property type="entry name" value="AcylCoA_DH/ox_N"/>
</dbReference>
<evidence type="ECO:0000259" key="6">
    <source>
        <dbReference type="Pfam" id="PF00441"/>
    </source>
</evidence>
<dbReference type="InterPro" id="IPR009075">
    <property type="entry name" value="AcylCo_DH/oxidase_C"/>
</dbReference>
<feature type="domain" description="Acyl-CoA dehydrogenase/oxidase N-terminal" evidence="8">
    <location>
        <begin position="25"/>
        <end position="116"/>
    </location>
</feature>
<evidence type="ECO:0000256" key="3">
    <source>
        <dbReference type="ARBA" id="ARBA00022630"/>
    </source>
</evidence>
<evidence type="ECO:0000256" key="5">
    <source>
        <dbReference type="RuleBase" id="RU362125"/>
    </source>
</evidence>
<dbReference type="InterPro" id="IPR006089">
    <property type="entry name" value="Acyl-CoA_DH_CS"/>
</dbReference>
<feature type="domain" description="Acyl-CoA oxidase/dehydrogenase middle" evidence="7">
    <location>
        <begin position="123"/>
        <end position="216"/>
    </location>
</feature>
<accession>A0ABT4SMT4</accession>
<dbReference type="InterPro" id="IPR006091">
    <property type="entry name" value="Acyl-CoA_Oxase/DH_mid-dom"/>
</dbReference>
<dbReference type="Proteomes" id="UP001144036">
    <property type="component" value="Unassembled WGS sequence"/>
</dbReference>
<comment type="cofactor">
    <cofactor evidence="1 5">
        <name>FAD</name>
        <dbReference type="ChEBI" id="CHEBI:57692"/>
    </cofactor>
</comment>
<dbReference type="Pfam" id="PF00441">
    <property type="entry name" value="Acyl-CoA_dh_1"/>
    <property type="match status" value="1"/>
</dbReference>
<evidence type="ECO:0000313" key="10">
    <source>
        <dbReference type="Proteomes" id="UP001144036"/>
    </source>
</evidence>
<dbReference type="Pfam" id="PF02770">
    <property type="entry name" value="Acyl-CoA_dh_M"/>
    <property type="match status" value="1"/>
</dbReference>
<dbReference type="Gene3D" id="1.10.540.10">
    <property type="entry name" value="Acyl-CoA dehydrogenase/oxidase, N-terminal domain"/>
    <property type="match status" value="1"/>
</dbReference>
<dbReference type="InterPro" id="IPR036250">
    <property type="entry name" value="AcylCo_DH-like_C"/>
</dbReference>
<dbReference type="Gene3D" id="2.40.110.10">
    <property type="entry name" value="Butyryl-CoA Dehydrogenase, subunit A, domain 2"/>
    <property type="match status" value="1"/>
</dbReference>
<evidence type="ECO:0000259" key="7">
    <source>
        <dbReference type="Pfam" id="PF02770"/>
    </source>
</evidence>
<comment type="caution">
    <text evidence="9">The sequence shown here is derived from an EMBL/GenBank/DDBJ whole genome shotgun (WGS) entry which is preliminary data.</text>
</comment>
<dbReference type="EMBL" id="JAPNNL010000241">
    <property type="protein sequence ID" value="MDA0638489.1"/>
    <property type="molecule type" value="Genomic_DNA"/>
</dbReference>
<sequence length="378" mass="40605">MDFDFDADQRRRHDDVLASAPRWEAPRWEEARPAGREAWRLPAELGLTGLCLPREYGGGALGALDTAHCLEAFGRACPDTGLAFGVAAHLLACGVPIRDFARGEVRASLLAGMARGRLIAGNAMTEEGAGSDISAIAARAIRDGGDYVLEGRKSFVSNGPIADVFVTYAVTDPRAGFLGLSAFAVPRGLPGVRVGEPYEKLGLDGCQASWVEFDGCRVPADHRLGGEGQGGLVFQRSMAWERGCLFGVYLGLMERQLREAGRRAAGRRQFGRRLADFQAVSHRLAVMRQRLESARLLLYRACWLIDRGRAESTAAVALSKVAVSEAVVANSLDAVHLSGAAGYLSGEAERHLRDAVPSTIFSGTTEIQREIIAREAGL</sequence>
<dbReference type="InterPro" id="IPR037069">
    <property type="entry name" value="AcylCoA_DH/ox_N_sf"/>
</dbReference>